<dbReference type="CDD" id="cd04179">
    <property type="entry name" value="DPM_DPG-synthase_like"/>
    <property type="match status" value="1"/>
</dbReference>
<dbReference type="InterPro" id="IPR001173">
    <property type="entry name" value="Glyco_trans_2-like"/>
</dbReference>
<dbReference type="SUPFAM" id="SSF53448">
    <property type="entry name" value="Nucleotide-diphospho-sugar transferases"/>
    <property type="match status" value="1"/>
</dbReference>
<sequence length="237" mass="26704">MKVLMIIPAYNEEGSILKTTQSIESFKNEVPFELDYVVINDGSTDKTKEIIKANKLKSVHLVENLGIGGAVQTGYLYAHDNDYDIAVQFDGDGQHDIKSIEALVTPIIADEYDFTIGSRFVEGSPSLFKTSFSRRMGINLISFFIKLKSGRTLMDVTSGYRAGNKKVIEYFAYNYPKKYPEPETNAILIKKGFRVDEVGVNMFERLEGSSSITPIKSVRYMIEVLTSILLLSNRRLK</sequence>
<evidence type="ECO:0000313" key="3">
    <source>
        <dbReference type="Proteomes" id="UP000521358"/>
    </source>
</evidence>
<organism evidence="2 3">
    <name type="scientific">Vagococcus fluvialis</name>
    <dbReference type="NCBI Taxonomy" id="2738"/>
    <lineage>
        <taxon>Bacteria</taxon>
        <taxon>Bacillati</taxon>
        <taxon>Bacillota</taxon>
        <taxon>Bacilli</taxon>
        <taxon>Lactobacillales</taxon>
        <taxon>Enterococcaceae</taxon>
        <taxon>Vagococcus</taxon>
    </lineage>
</organism>
<gene>
    <name evidence="2" type="ORF">HED35_12100</name>
</gene>
<dbReference type="PANTHER" id="PTHR48090">
    <property type="entry name" value="UNDECAPRENYL-PHOSPHATE 4-DEOXY-4-FORMAMIDO-L-ARABINOSE TRANSFERASE-RELATED"/>
    <property type="match status" value="1"/>
</dbReference>
<evidence type="ECO:0000313" key="2">
    <source>
        <dbReference type="EMBL" id="NKC68832.1"/>
    </source>
</evidence>
<feature type="domain" description="Glycosyltransferase 2-like" evidence="1">
    <location>
        <begin position="6"/>
        <end position="169"/>
    </location>
</feature>
<accession>A0A7X6DAK2</accession>
<dbReference type="Proteomes" id="UP000521358">
    <property type="component" value="Unassembled WGS sequence"/>
</dbReference>
<protein>
    <submittedName>
        <fullName evidence="2">Glycosyltransferase family 2 protein</fullName>
    </submittedName>
</protein>
<dbReference type="RefSeq" id="WP_086341393.1">
    <property type="nucleotide sequence ID" value="NZ_JAAVMB010000015.1"/>
</dbReference>
<comment type="caution">
    <text evidence="2">The sequence shown here is derived from an EMBL/GenBank/DDBJ whole genome shotgun (WGS) entry which is preliminary data.</text>
</comment>
<dbReference type="InterPro" id="IPR029044">
    <property type="entry name" value="Nucleotide-diphossugar_trans"/>
</dbReference>
<evidence type="ECO:0000259" key="1">
    <source>
        <dbReference type="Pfam" id="PF00535"/>
    </source>
</evidence>
<proteinExistence type="predicted"/>
<dbReference type="GO" id="GO:0016740">
    <property type="term" value="F:transferase activity"/>
    <property type="evidence" value="ECO:0007669"/>
    <property type="project" value="UniProtKB-KW"/>
</dbReference>
<name>A0A7X6DAK2_9ENTE</name>
<dbReference type="Pfam" id="PF00535">
    <property type="entry name" value="Glycos_transf_2"/>
    <property type="match status" value="1"/>
</dbReference>
<dbReference type="EMBL" id="JAAVMB010000015">
    <property type="protein sequence ID" value="NKC68832.1"/>
    <property type="molecule type" value="Genomic_DNA"/>
</dbReference>
<dbReference type="AlphaFoldDB" id="A0A7X6DAK2"/>
<dbReference type="PANTHER" id="PTHR48090:SF7">
    <property type="entry name" value="RFBJ PROTEIN"/>
    <property type="match status" value="1"/>
</dbReference>
<dbReference type="InterPro" id="IPR050256">
    <property type="entry name" value="Glycosyltransferase_2"/>
</dbReference>
<keyword evidence="2" id="KW-0808">Transferase</keyword>
<reference evidence="2 3" key="1">
    <citation type="submission" date="2020-03" db="EMBL/GenBank/DDBJ databases">
        <title>Bacterial samples isolated from urine from healthy bovine heifers (Gyr breed).</title>
        <authorList>
            <person name="Giannattasio-Ferraz S."/>
            <person name="Maskeri L."/>
            <person name="Penido A."/>
            <person name="Barbosa-Stancioli E.F."/>
            <person name="Putonti C."/>
        </authorList>
    </citation>
    <scope>NUCLEOTIDE SEQUENCE [LARGE SCALE GENOMIC DNA]</scope>
    <source>
        <strain evidence="2 3">UFMG-H7</strain>
    </source>
</reference>
<dbReference type="Gene3D" id="3.90.550.10">
    <property type="entry name" value="Spore Coat Polysaccharide Biosynthesis Protein SpsA, Chain A"/>
    <property type="match status" value="1"/>
</dbReference>